<proteinExistence type="inferred from homology"/>
<dbReference type="Gene3D" id="3.40.395.10">
    <property type="entry name" value="Adenoviral Proteinase, Chain A"/>
    <property type="match status" value="1"/>
</dbReference>
<organism evidence="5 6">
    <name type="scientific">Cuscuta epithymum</name>
    <dbReference type="NCBI Taxonomy" id="186058"/>
    <lineage>
        <taxon>Eukaryota</taxon>
        <taxon>Viridiplantae</taxon>
        <taxon>Streptophyta</taxon>
        <taxon>Embryophyta</taxon>
        <taxon>Tracheophyta</taxon>
        <taxon>Spermatophyta</taxon>
        <taxon>Magnoliopsida</taxon>
        <taxon>eudicotyledons</taxon>
        <taxon>Gunneridae</taxon>
        <taxon>Pentapetalae</taxon>
        <taxon>asterids</taxon>
        <taxon>lamiids</taxon>
        <taxon>Solanales</taxon>
        <taxon>Convolvulaceae</taxon>
        <taxon>Cuscuteae</taxon>
        <taxon>Cuscuta</taxon>
        <taxon>Cuscuta subgen. Cuscuta</taxon>
    </lineage>
</organism>
<feature type="domain" description="Ubiquitin-like protease family profile" evidence="4">
    <location>
        <begin position="1"/>
        <end position="162"/>
    </location>
</feature>
<dbReference type="EMBL" id="CAMAPF010000938">
    <property type="protein sequence ID" value="CAH9125524.1"/>
    <property type="molecule type" value="Genomic_DNA"/>
</dbReference>
<feature type="non-terminal residue" evidence="5">
    <location>
        <position position="162"/>
    </location>
</feature>
<dbReference type="InterPro" id="IPR003653">
    <property type="entry name" value="Peptidase_C48_C"/>
</dbReference>
<evidence type="ECO:0000313" key="5">
    <source>
        <dbReference type="EMBL" id="CAH9125524.1"/>
    </source>
</evidence>
<keyword evidence="6" id="KW-1185">Reference proteome</keyword>
<dbReference type="SUPFAM" id="SSF54001">
    <property type="entry name" value="Cysteine proteinases"/>
    <property type="match status" value="1"/>
</dbReference>
<sequence>MGVAFFYLGVKRKQFNLKQKFATADPLLIGLIKTKAELLENENTTLTEAAYNGTIMNNILGTSQVNMMPWADADYVYIPLNTAMHWVLLVLEINEKRIRVYDSMKRRGDTVSSIRSYTKCLETFLPKVMERLGVYDKRQQAAIGKGKLKIEMVRNCPQQEDG</sequence>
<keyword evidence="3" id="KW-0378">Hydrolase</keyword>
<dbReference type="PANTHER" id="PTHR31470:SF53">
    <property type="entry name" value="CYSTEINE PROTEINASES SUPERFAMILY PROTEIN-RELATED"/>
    <property type="match status" value="1"/>
</dbReference>
<comment type="similarity">
    <text evidence="1">Belongs to the peptidase C48 family.</text>
</comment>
<reference evidence="5" key="1">
    <citation type="submission" date="2022-07" db="EMBL/GenBank/DDBJ databases">
        <authorList>
            <person name="Macas J."/>
            <person name="Novak P."/>
            <person name="Neumann P."/>
        </authorList>
    </citation>
    <scope>NUCLEOTIDE SEQUENCE</scope>
</reference>
<accession>A0AAV0EQL0</accession>
<evidence type="ECO:0000313" key="6">
    <source>
        <dbReference type="Proteomes" id="UP001152523"/>
    </source>
</evidence>
<evidence type="ECO:0000259" key="4">
    <source>
        <dbReference type="PROSITE" id="PS50600"/>
    </source>
</evidence>
<evidence type="ECO:0000256" key="1">
    <source>
        <dbReference type="ARBA" id="ARBA00005234"/>
    </source>
</evidence>
<comment type="caution">
    <text evidence="5">The sequence shown here is derived from an EMBL/GenBank/DDBJ whole genome shotgun (WGS) entry which is preliminary data.</text>
</comment>
<evidence type="ECO:0000256" key="3">
    <source>
        <dbReference type="ARBA" id="ARBA00022801"/>
    </source>
</evidence>
<dbReference type="GO" id="GO:0006508">
    <property type="term" value="P:proteolysis"/>
    <property type="evidence" value="ECO:0007669"/>
    <property type="project" value="UniProtKB-KW"/>
</dbReference>
<dbReference type="InterPro" id="IPR038765">
    <property type="entry name" value="Papain-like_cys_pep_sf"/>
</dbReference>
<dbReference type="Pfam" id="PF02902">
    <property type="entry name" value="Peptidase_C48"/>
    <property type="match status" value="1"/>
</dbReference>
<dbReference type="GO" id="GO:0008234">
    <property type="term" value="F:cysteine-type peptidase activity"/>
    <property type="evidence" value="ECO:0007669"/>
    <property type="project" value="InterPro"/>
</dbReference>
<evidence type="ECO:0000256" key="2">
    <source>
        <dbReference type="ARBA" id="ARBA00022670"/>
    </source>
</evidence>
<gene>
    <name evidence="5" type="ORF">CEPIT_LOCUS26827</name>
</gene>
<name>A0AAV0EQL0_9ASTE</name>
<keyword evidence="2" id="KW-0645">Protease</keyword>
<dbReference type="PROSITE" id="PS50600">
    <property type="entry name" value="ULP_PROTEASE"/>
    <property type="match status" value="1"/>
</dbReference>
<dbReference type="Proteomes" id="UP001152523">
    <property type="component" value="Unassembled WGS sequence"/>
</dbReference>
<dbReference type="PANTHER" id="PTHR31470">
    <property type="entry name" value="CYSTEINE PROTEINASES SUPERFAMILY PROTEIN-RELATED-RELATED"/>
    <property type="match status" value="1"/>
</dbReference>
<dbReference type="AlphaFoldDB" id="A0AAV0EQL0"/>
<protein>
    <recommendedName>
        <fullName evidence="4">Ubiquitin-like protease family profile domain-containing protein</fullName>
    </recommendedName>
</protein>